<evidence type="ECO:0000313" key="1">
    <source>
        <dbReference type="EnsemblPlants" id="AET6Gv20558400.1"/>
    </source>
</evidence>
<proteinExistence type="predicted"/>
<accession>A0A453P0D5</accession>
<reference evidence="1" key="4">
    <citation type="submission" date="2019-03" db="UniProtKB">
        <authorList>
            <consortium name="EnsemblPlants"/>
        </authorList>
    </citation>
    <scope>IDENTIFICATION</scope>
</reference>
<name>A0A453P0D5_AEGTS</name>
<dbReference type="Gramene" id="AET6Gv20558400.1">
    <property type="protein sequence ID" value="AET6Gv20558400.1"/>
    <property type="gene ID" value="AET6Gv20558400"/>
</dbReference>
<dbReference type="AlphaFoldDB" id="A0A453P0D5"/>
<keyword evidence="2" id="KW-1185">Reference proteome</keyword>
<organism evidence="1 2">
    <name type="scientific">Aegilops tauschii subsp. strangulata</name>
    <name type="common">Goatgrass</name>
    <dbReference type="NCBI Taxonomy" id="200361"/>
    <lineage>
        <taxon>Eukaryota</taxon>
        <taxon>Viridiplantae</taxon>
        <taxon>Streptophyta</taxon>
        <taxon>Embryophyta</taxon>
        <taxon>Tracheophyta</taxon>
        <taxon>Spermatophyta</taxon>
        <taxon>Magnoliopsida</taxon>
        <taxon>Liliopsida</taxon>
        <taxon>Poales</taxon>
        <taxon>Poaceae</taxon>
        <taxon>BOP clade</taxon>
        <taxon>Pooideae</taxon>
        <taxon>Triticodae</taxon>
        <taxon>Triticeae</taxon>
        <taxon>Triticinae</taxon>
        <taxon>Aegilops</taxon>
    </lineage>
</organism>
<protein>
    <submittedName>
        <fullName evidence="1">Uncharacterized protein</fullName>
    </submittedName>
</protein>
<evidence type="ECO:0000313" key="2">
    <source>
        <dbReference type="Proteomes" id="UP000015105"/>
    </source>
</evidence>
<reference evidence="2" key="2">
    <citation type="journal article" date="2017" name="Nat. Plants">
        <title>The Aegilops tauschii genome reveals multiple impacts of transposons.</title>
        <authorList>
            <person name="Zhao G."/>
            <person name="Zou C."/>
            <person name="Li K."/>
            <person name="Wang K."/>
            <person name="Li T."/>
            <person name="Gao L."/>
            <person name="Zhang X."/>
            <person name="Wang H."/>
            <person name="Yang Z."/>
            <person name="Liu X."/>
            <person name="Jiang W."/>
            <person name="Mao L."/>
            <person name="Kong X."/>
            <person name="Jiao Y."/>
            <person name="Jia J."/>
        </authorList>
    </citation>
    <scope>NUCLEOTIDE SEQUENCE [LARGE SCALE GENOMIC DNA]</scope>
    <source>
        <strain evidence="2">cv. AL8/78</strain>
    </source>
</reference>
<reference evidence="1" key="5">
    <citation type="journal article" date="2021" name="G3 (Bethesda)">
        <title>Aegilops tauschii genome assembly Aet v5.0 features greater sequence contiguity and improved annotation.</title>
        <authorList>
            <person name="Wang L."/>
            <person name="Zhu T."/>
            <person name="Rodriguez J.C."/>
            <person name="Deal K.R."/>
            <person name="Dubcovsky J."/>
            <person name="McGuire P.E."/>
            <person name="Lux T."/>
            <person name="Spannagl M."/>
            <person name="Mayer K.F.X."/>
            <person name="Baldrich P."/>
            <person name="Meyers B.C."/>
            <person name="Huo N."/>
            <person name="Gu Y.Q."/>
            <person name="Zhou H."/>
            <person name="Devos K.M."/>
            <person name="Bennetzen J.L."/>
            <person name="Unver T."/>
            <person name="Budak H."/>
            <person name="Gulick P.J."/>
            <person name="Galiba G."/>
            <person name="Kalapos B."/>
            <person name="Nelson D.R."/>
            <person name="Li P."/>
            <person name="You F.M."/>
            <person name="Luo M.C."/>
            <person name="Dvorak J."/>
        </authorList>
    </citation>
    <scope>NUCLEOTIDE SEQUENCE [LARGE SCALE GENOMIC DNA]</scope>
    <source>
        <strain evidence="1">cv. AL8/78</strain>
    </source>
</reference>
<dbReference type="EnsemblPlants" id="AET6Gv20558400.1">
    <property type="protein sequence ID" value="AET6Gv20558400.1"/>
    <property type="gene ID" value="AET6Gv20558400"/>
</dbReference>
<reference evidence="1" key="3">
    <citation type="journal article" date="2017" name="Nature">
        <title>Genome sequence of the progenitor of the wheat D genome Aegilops tauschii.</title>
        <authorList>
            <person name="Luo M.C."/>
            <person name="Gu Y.Q."/>
            <person name="Puiu D."/>
            <person name="Wang H."/>
            <person name="Twardziok S.O."/>
            <person name="Deal K.R."/>
            <person name="Huo N."/>
            <person name="Zhu T."/>
            <person name="Wang L."/>
            <person name="Wang Y."/>
            <person name="McGuire P.E."/>
            <person name="Liu S."/>
            <person name="Long H."/>
            <person name="Ramasamy R.K."/>
            <person name="Rodriguez J.C."/>
            <person name="Van S.L."/>
            <person name="Yuan L."/>
            <person name="Wang Z."/>
            <person name="Xia Z."/>
            <person name="Xiao L."/>
            <person name="Anderson O.D."/>
            <person name="Ouyang S."/>
            <person name="Liang Y."/>
            <person name="Zimin A.V."/>
            <person name="Pertea G."/>
            <person name="Qi P."/>
            <person name="Bennetzen J.L."/>
            <person name="Dai X."/>
            <person name="Dawson M.W."/>
            <person name="Muller H.G."/>
            <person name="Kugler K."/>
            <person name="Rivarola-Duarte L."/>
            <person name="Spannagl M."/>
            <person name="Mayer K.F.X."/>
            <person name="Lu F.H."/>
            <person name="Bevan M.W."/>
            <person name="Leroy P."/>
            <person name="Li P."/>
            <person name="You F.M."/>
            <person name="Sun Q."/>
            <person name="Liu Z."/>
            <person name="Lyons E."/>
            <person name="Wicker T."/>
            <person name="Salzberg S.L."/>
            <person name="Devos K.M."/>
            <person name="Dvorak J."/>
        </authorList>
    </citation>
    <scope>NUCLEOTIDE SEQUENCE [LARGE SCALE GENOMIC DNA]</scope>
    <source>
        <strain evidence="1">cv. AL8/78</strain>
    </source>
</reference>
<reference evidence="2" key="1">
    <citation type="journal article" date="2014" name="Science">
        <title>Ancient hybridizations among the ancestral genomes of bread wheat.</title>
        <authorList>
            <consortium name="International Wheat Genome Sequencing Consortium,"/>
            <person name="Marcussen T."/>
            <person name="Sandve S.R."/>
            <person name="Heier L."/>
            <person name="Spannagl M."/>
            <person name="Pfeifer M."/>
            <person name="Jakobsen K.S."/>
            <person name="Wulff B.B."/>
            <person name="Steuernagel B."/>
            <person name="Mayer K.F."/>
            <person name="Olsen O.A."/>
        </authorList>
    </citation>
    <scope>NUCLEOTIDE SEQUENCE [LARGE SCALE GENOMIC DNA]</scope>
    <source>
        <strain evidence="2">cv. AL8/78</strain>
    </source>
</reference>
<sequence>MDHRTLSAEERWLRNTLKLTSLGLASLERTIARQRSRIRWLGEGDANTKLFHLVANGRKLRNFIPALQLEDSVITDQNGKEEAFYNAYK</sequence>
<dbReference type="Proteomes" id="UP000015105">
    <property type="component" value="Chromosome 6D"/>
</dbReference>
<dbReference type="STRING" id="200361.A0A453P0D5"/>